<keyword evidence="1" id="KW-0732">Signal</keyword>
<name>A0A9D9IRD8_9BACT</name>
<accession>A0A9D9IRD8</accession>
<evidence type="ECO:0000256" key="1">
    <source>
        <dbReference type="SAM" id="SignalP"/>
    </source>
</evidence>
<dbReference type="InterPro" id="IPR051532">
    <property type="entry name" value="Ester_Hydrolysis_Enzymes"/>
</dbReference>
<feature type="signal peptide" evidence="1">
    <location>
        <begin position="1"/>
        <end position="19"/>
    </location>
</feature>
<gene>
    <name evidence="3" type="ORF">IAB88_04655</name>
</gene>
<dbReference type="GO" id="GO:0004622">
    <property type="term" value="F:phosphatidylcholine lysophospholipase activity"/>
    <property type="evidence" value="ECO:0007669"/>
    <property type="project" value="TreeGrafter"/>
</dbReference>
<dbReference type="AlphaFoldDB" id="A0A9D9IRD8"/>
<dbReference type="InterPro" id="IPR013830">
    <property type="entry name" value="SGNH_hydro"/>
</dbReference>
<dbReference type="PANTHER" id="PTHR30383:SF5">
    <property type="entry name" value="SGNH HYDROLASE-TYPE ESTERASE DOMAIN-CONTAINING PROTEIN"/>
    <property type="match status" value="1"/>
</dbReference>
<dbReference type="Pfam" id="PF13472">
    <property type="entry name" value="Lipase_GDSL_2"/>
    <property type="match status" value="1"/>
</dbReference>
<comment type="caution">
    <text evidence="3">The sequence shown here is derived from an EMBL/GenBank/DDBJ whole genome shotgun (WGS) entry which is preliminary data.</text>
</comment>
<evidence type="ECO:0000259" key="2">
    <source>
        <dbReference type="Pfam" id="PF13472"/>
    </source>
</evidence>
<reference evidence="3" key="1">
    <citation type="submission" date="2020-10" db="EMBL/GenBank/DDBJ databases">
        <authorList>
            <person name="Gilroy R."/>
        </authorList>
    </citation>
    <scope>NUCLEOTIDE SEQUENCE</scope>
    <source>
        <strain evidence="3">6919</strain>
    </source>
</reference>
<feature type="domain" description="SGNH hydrolase-type esterase" evidence="2">
    <location>
        <begin position="49"/>
        <end position="211"/>
    </location>
</feature>
<reference evidence="3" key="2">
    <citation type="journal article" date="2021" name="PeerJ">
        <title>Extensive microbial diversity within the chicken gut microbiome revealed by metagenomics and culture.</title>
        <authorList>
            <person name="Gilroy R."/>
            <person name="Ravi A."/>
            <person name="Getino M."/>
            <person name="Pursley I."/>
            <person name="Horton D.L."/>
            <person name="Alikhan N.F."/>
            <person name="Baker D."/>
            <person name="Gharbi K."/>
            <person name="Hall N."/>
            <person name="Watson M."/>
            <person name="Adriaenssens E.M."/>
            <person name="Foster-Nyarko E."/>
            <person name="Jarju S."/>
            <person name="Secka A."/>
            <person name="Antonio M."/>
            <person name="Oren A."/>
            <person name="Chaudhuri R.R."/>
            <person name="La Ragione R."/>
            <person name="Hildebrand F."/>
            <person name="Pallen M.J."/>
        </authorList>
    </citation>
    <scope>NUCLEOTIDE SEQUENCE</scope>
    <source>
        <strain evidence="3">6919</strain>
    </source>
</reference>
<proteinExistence type="predicted"/>
<dbReference type="PANTHER" id="PTHR30383">
    <property type="entry name" value="THIOESTERASE 1/PROTEASE 1/LYSOPHOSPHOLIPASE L1"/>
    <property type="match status" value="1"/>
</dbReference>
<evidence type="ECO:0000313" key="4">
    <source>
        <dbReference type="Proteomes" id="UP000823598"/>
    </source>
</evidence>
<dbReference type="Gene3D" id="3.40.50.1110">
    <property type="entry name" value="SGNH hydrolase"/>
    <property type="match status" value="1"/>
</dbReference>
<organism evidence="3 4">
    <name type="scientific">Candidatus Limisoma faecipullorum</name>
    <dbReference type="NCBI Taxonomy" id="2840854"/>
    <lineage>
        <taxon>Bacteria</taxon>
        <taxon>Pseudomonadati</taxon>
        <taxon>Bacteroidota</taxon>
        <taxon>Bacteroidia</taxon>
        <taxon>Bacteroidales</taxon>
        <taxon>Candidatus Limisoma</taxon>
    </lineage>
</organism>
<dbReference type="SUPFAM" id="SSF52266">
    <property type="entry name" value="SGNH hydrolase"/>
    <property type="match status" value="1"/>
</dbReference>
<dbReference type="InterPro" id="IPR036514">
    <property type="entry name" value="SGNH_hydro_sf"/>
</dbReference>
<dbReference type="EMBL" id="JADIMC010000053">
    <property type="protein sequence ID" value="MBO8476263.1"/>
    <property type="molecule type" value="Genomic_DNA"/>
</dbReference>
<feature type="chain" id="PRO_5039506638" evidence="1">
    <location>
        <begin position="20"/>
        <end position="222"/>
    </location>
</feature>
<sequence length="222" mass="24772">MKRFLILSALALSGICGMAAQEKYEYNEFYYQRSTLFEMLPVDSDDIVFLGDSQTNGCEWHEMLGNPNVKNRGISSDVIQGFADRVQPIIDGRPAKLFILGGVNDISHDLTPDSIATAMRNLIVKVRRSTPATKVYLQSLLPIDNSFCRYKAMTGKESVIVETNKLLKRVAEETGATWIDIYSRMVDPATGNMRKGLTNDGLHLLGAGYAVWRDAVLPYVEE</sequence>
<protein>
    <submittedName>
        <fullName evidence="3">Sialate O-acetylesterase</fullName>
    </submittedName>
</protein>
<evidence type="ECO:0000313" key="3">
    <source>
        <dbReference type="EMBL" id="MBO8476263.1"/>
    </source>
</evidence>
<dbReference type="Proteomes" id="UP000823598">
    <property type="component" value="Unassembled WGS sequence"/>
</dbReference>